<feature type="transmembrane region" description="Helical" evidence="1">
    <location>
        <begin position="91"/>
        <end position="112"/>
    </location>
</feature>
<feature type="transmembrane region" description="Helical" evidence="1">
    <location>
        <begin position="206"/>
        <end position="226"/>
    </location>
</feature>
<feature type="transmembrane region" description="Helical" evidence="1">
    <location>
        <begin position="170"/>
        <end position="194"/>
    </location>
</feature>
<organism evidence="3 4">
    <name type="scientific">Alternaria atra</name>
    <dbReference type="NCBI Taxonomy" id="119953"/>
    <lineage>
        <taxon>Eukaryota</taxon>
        <taxon>Fungi</taxon>
        <taxon>Dikarya</taxon>
        <taxon>Ascomycota</taxon>
        <taxon>Pezizomycotina</taxon>
        <taxon>Dothideomycetes</taxon>
        <taxon>Pleosporomycetidae</taxon>
        <taxon>Pleosporales</taxon>
        <taxon>Pleosporineae</taxon>
        <taxon>Pleosporaceae</taxon>
        <taxon>Alternaria</taxon>
        <taxon>Alternaria sect. Ulocladioides</taxon>
    </lineage>
</organism>
<dbReference type="PANTHER" id="PTHR38794">
    <property type="entry name" value="INTEGRAL MEMBRANE PROTEIN"/>
    <property type="match status" value="1"/>
</dbReference>
<feature type="domain" description="Rhodopsin" evidence="2">
    <location>
        <begin position="38"/>
        <end position="247"/>
    </location>
</feature>
<dbReference type="AlphaFoldDB" id="A0A8J2I0U0"/>
<comment type="caution">
    <text evidence="3">The sequence shown here is derived from an EMBL/GenBank/DDBJ whole genome shotgun (WGS) entry which is preliminary data.</text>
</comment>
<evidence type="ECO:0000259" key="2">
    <source>
        <dbReference type="Pfam" id="PF20684"/>
    </source>
</evidence>
<dbReference type="Pfam" id="PF20684">
    <property type="entry name" value="Fung_rhodopsin"/>
    <property type="match status" value="1"/>
</dbReference>
<name>A0A8J2I0U0_9PLEO</name>
<dbReference type="GeneID" id="67015016"/>
<proteinExistence type="predicted"/>
<evidence type="ECO:0000313" key="3">
    <source>
        <dbReference type="EMBL" id="CAG5154084.1"/>
    </source>
</evidence>
<dbReference type="RefSeq" id="XP_043167000.1">
    <property type="nucleotide sequence ID" value="XM_043311065.1"/>
</dbReference>
<sequence length="248" mass="26742">MVPAGSDEGRGNAATKRIGFILVSTYAWTIVTAGVLVARFWQGHYHKVEVGLDDVAIIAATVVYLGATVSWQHAIRGGLGKDLNALSGEDITLFFKAMYIAGILVVFAMALAKLSSALLIDRVVPQTRRAKTILFGMIAIYAIFSPFAISFQCGIAQWTTYSLRCNHGGLAIAVIVCNITTDLFLVFWMVPVLWKLSLNKEKSLATATLFGVRAIVAFVAGGQIWATLRLASSQNSTRDAAELAVLTQ</sequence>
<accession>A0A8J2I0U0</accession>
<keyword evidence="1" id="KW-1133">Transmembrane helix</keyword>
<dbReference type="PANTHER" id="PTHR38794:SF3">
    <property type="entry name" value="INTEGRAL MEMBRANE PROTEIN"/>
    <property type="match status" value="1"/>
</dbReference>
<reference evidence="3" key="1">
    <citation type="submission" date="2021-05" db="EMBL/GenBank/DDBJ databases">
        <authorList>
            <person name="Stam R."/>
        </authorList>
    </citation>
    <scope>NUCLEOTIDE SEQUENCE</scope>
    <source>
        <strain evidence="3">CS162</strain>
    </source>
</reference>
<gene>
    <name evidence="3" type="ORF">ALTATR162_LOCUS3458</name>
</gene>
<keyword evidence="1" id="KW-0812">Transmembrane</keyword>
<keyword evidence="4" id="KW-1185">Reference proteome</keyword>
<dbReference type="Proteomes" id="UP000676310">
    <property type="component" value="Unassembled WGS sequence"/>
</dbReference>
<feature type="transmembrane region" description="Helical" evidence="1">
    <location>
        <begin position="133"/>
        <end position="158"/>
    </location>
</feature>
<dbReference type="EMBL" id="CAJRGZ010000016">
    <property type="protein sequence ID" value="CAG5154084.1"/>
    <property type="molecule type" value="Genomic_DNA"/>
</dbReference>
<feature type="transmembrane region" description="Helical" evidence="1">
    <location>
        <begin position="18"/>
        <end position="38"/>
    </location>
</feature>
<evidence type="ECO:0000256" key="1">
    <source>
        <dbReference type="SAM" id="Phobius"/>
    </source>
</evidence>
<evidence type="ECO:0000313" key="4">
    <source>
        <dbReference type="Proteomes" id="UP000676310"/>
    </source>
</evidence>
<keyword evidence="1" id="KW-0472">Membrane</keyword>
<dbReference type="InterPro" id="IPR049326">
    <property type="entry name" value="Rhodopsin_dom_fungi"/>
</dbReference>
<dbReference type="OrthoDB" id="3918601at2759"/>
<protein>
    <recommendedName>
        <fullName evidence="2">Rhodopsin domain-containing protein</fullName>
    </recommendedName>
</protein>